<dbReference type="Pfam" id="PF11528">
    <property type="entry name" value="DUF3224"/>
    <property type="match status" value="1"/>
</dbReference>
<comment type="caution">
    <text evidence="1">The sequence shown here is derived from an EMBL/GenBank/DDBJ whole genome shotgun (WGS) entry which is preliminary data.</text>
</comment>
<organism evidence="1 2">
    <name type="scientific">Roseateles albus</name>
    <dbReference type="NCBI Taxonomy" id="2987525"/>
    <lineage>
        <taxon>Bacteria</taxon>
        <taxon>Pseudomonadati</taxon>
        <taxon>Pseudomonadota</taxon>
        <taxon>Betaproteobacteria</taxon>
        <taxon>Burkholderiales</taxon>
        <taxon>Sphaerotilaceae</taxon>
        <taxon>Roseateles</taxon>
    </lineage>
</organism>
<dbReference type="Gene3D" id="2.40.350.10">
    <property type="entry name" value="SO1590-like"/>
    <property type="match status" value="1"/>
</dbReference>
<gene>
    <name evidence="1" type="ORF">PRZ03_14550</name>
</gene>
<sequence length="144" mass="14896">MNATASTAKPAATALSAKGTFEVKIGPPEPLVSPANGTPLFKRSLSKQYSGGLVGSAIGEMQLAGQPQLGEAAYTALESFVGELRGRKGSFALAHLGLMSGGKQDLRIHIVPGSGLGELAGISGELMLRIEAGVHFYELNYRLA</sequence>
<evidence type="ECO:0000313" key="1">
    <source>
        <dbReference type="EMBL" id="MDC8772801.1"/>
    </source>
</evidence>
<name>A0ABT5KIY8_9BURK</name>
<evidence type="ECO:0000313" key="2">
    <source>
        <dbReference type="Proteomes" id="UP001221189"/>
    </source>
</evidence>
<reference evidence="1 2" key="1">
    <citation type="submission" date="2022-10" db="EMBL/GenBank/DDBJ databases">
        <title>Paucibacter sp. hw1 Genome sequencing.</title>
        <authorList>
            <person name="Park S."/>
        </authorList>
    </citation>
    <scope>NUCLEOTIDE SEQUENCE [LARGE SCALE GENOMIC DNA]</scope>
    <source>
        <strain evidence="2">hw1</strain>
    </source>
</reference>
<accession>A0ABT5KIY8</accession>
<dbReference type="Proteomes" id="UP001221189">
    <property type="component" value="Unassembled WGS sequence"/>
</dbReference>
<dbReference type="InterPro" id="IPR023159">
    <property type="entry name" value="SO1590-like_sf"/>
</dbReference>
<dbReference type="EMBL" id="JAQQXT010000008">
    <property type="protein sequence ID" value="MDC8772801.1"/>
    <property type="molecule type" value="Genomic_DNA"/>
</dbReference>
<protein>
    <submittedName>
        <fullName evidence="1">DUF3224 domain-containing protein</fullName>
    </submittedName>
</protein>
<dbReference type="InterPro" id="IPR021607">
    <property type="entry name" value="DUF3224"/>
</dbReference>
<keyword evidence="2" id="KW-1185">Reference proteome</keyword>
<proteinExistence type="predicted"/>
<dbReference type="SUPFAM" id="SSF159238">
    <property type="entry name" value="SO1590-like"/>
    <property type="match status" value="1"/>
</dbReference>
<dbReference type="RefSeq" id="WP_273600962.1">
    <property type="nucleotide sequence ID" value="NZ_JAQQXT010000008.1"/>
</dbReference>